<dbReference type="RefSeq" id="XP_067925190.1">
    <property type="nucleotide sequence ID" value="XM_068062835.1"/>
</dbReference>
<accession>A0A2C6L810</accession>
<feature type="domain" description="AP2-coincident C-terminal" evidence="2">
    <location>
        <begin position="592"/>
        <end position="660"/>
    </location>
</feature>
<evidence type="ECO:0000313" key="4">
    <source>
        <dbReference type="Proteomes" id="UP000221165"/>
    </source>
</evidence>
<organism evidence="3 4">
    <name type="scientific">Cystoisospora suis</name>
    <dbReference type="NCBI Taxonomy" id="483139"/>
    <lineage>
        <taxon>Eukaryota</taxon>
        <taxon>Sar</taxon>
        <taxon>Alveolata</taxon>
        <taxon>Apicomplexa</taxon>
        <taxon>Conoidasida</taxon>
        <taxon>Coccidia</taxon>
        <taxon>Eucoccidiorida</taxon>
        <taxon>Eimeriorina</taxon>
        <taxon>Sarcocystidae</taxon>
        <taxon>Cystoisospora</taxon>
    </lineage>
</organism>
<name>A0A2C6L810_9APIC</name>
<dbReference type="Proteomes" id="UP000221165">
    <property type="component" value="Unassembled WGS sequence"/>
</dbReference>
<feature type="region of interest" description="Disordered" evidence="1">
    <location>
        <begin position="114"/>
        <end position="154"/>
    </location>
</feature>
<feature type="compositionally biased region" description="Low complexity" evidence="1">
    <location>
        <begin position="114"/>
        <end position="124"/>
    </location>
</feature>
<dbReference type="GeneID" id="94426046"/>
<proteinExistence type="predicted"/>
<feature type="compositionally biased region" description="Basic and acidic residues" evidence="1">
    <location>
        <begin position="376"/>
        <end position="525"/>
    </location>
</feature>
<sequence length="730" mass="81773">MLYTSVSLFLKHPSFSLSVSPFSSFPFSQGSRLIALAARAAQLPPVPGVVYDAHQYQFLARYYEARESTVPITKRFPLRRWGFFKSYKFACDLVQQAARPGVFQEGEIMPVEDLSLSSSSSSSSGIGTASDPTGSDQLAGGGGSGSMTDSGGVYTPQHVETYTLPDYPDLSLPVVKGVSRDKKSKRWAVYYKNQRRYFYDKKECTSSSSSSSSLLTSTPTSSSLSNSHPSTSINVSSSSSSSVSPSIASSMSSSSLSSNTPPMSSLANGTGLGVVEAYESAVQLRRFQVQETELLHMYDESNVNATQGDDMGVLLPCYQAVLVSLLLNLERSVREGSIDFYLARAVGIRYESLVKKTEIKREKKKMKKKNKTPALSKERCDRDDHDEKKSLSCFGEKKEEEKKKTEVDRENDRVEKASEEKKENDEKEMRRDEKKRKKEEENENGVKKEEEKKTKENGAKIDTGKDSIDEGGEKKKKEEDDQNREKTIKVEEKEAGDEVNREKKIGERESKGKDLLSTDMLKKEEKDEEAEGREHDKEEVKEKENCPKQEIEEDRKVKEEEEEEKKTEKEGEEKNEEGNSKKDMTSEEEEDSEDEDEETSLLNKFRKRIADCISTHEVYVQSTVLAIELHEHLVIFQECIQKQIFPSSLSSHERVHLILLLLQLQLGSLRDLLIQTGFFKQIFIDAQKRKRKTLSTSSSSFSSSSSSHIDGGASAALPFSSAPAAIATST</sequence>
<gene>
    <name evidence="3" type="ORF">CSUI_002635</name>
</gene>
<feature type="compositionally biased region" description="Basic residues" evidence="1">
    <location>
        <begin position="362"/>
        <end position="371"/>
    </location>
</feature>
<evidence type="ECO:0000313" key="3">
    <source>
        <dbReference type="EMBL" id="PHJ23515.1"/>
    </source>
</evidence>
<evidence type="ECO:0000256" key="1">
    <source>
        <dbReference type="SAM" id="MobiDB-lite"/>
    </source>
</evidence>
<comment type="caution">
    <text evidence="3">The sequence shown here is derived from an EMBL/GenBank/DDBJ whole genome shotgun (WGS) entry which is preliminary data.</text>
</comment>
<feature type="compositionally biased region" description="Low complexity" evidence="1">
    <location>
        <begin position="205"/>
        <end position="241"/>
    </location>
</feature>
<feature type="region of interest" description="Disordered" evidence="1">
    <location>
        <begin position="202"/>
        <end position="241"/>
    </location>
</feature>
<dbReference type="VEuPathDB" id="ToxoDB:CSUI_002635"/>
<protein>
    <submittedName>
        <fullName evidence="3">Ap2 domain transcription factor ap2x-4</fullName>
    </submittedName>
</protein>
<keyword evidence="4" id="KW-1185">Reference proteome</keyword>
<dbReference type="EMBL" id="MIGC01001089">
    <property type="protein sequence ID" value="PHJ23515.1"/>
    <property type="molecule type" value="Genomic_DNA"/>
</dbReference>
<dbReference type="InterPro" id="IPR028078">
    <property type="entry name" value="ACDC"/>
</dbReference>
<dbReference type="OrthoDB" id="331212at2759"/>
<dbReference type="Pfam" id="PF14733">
    <property type="entry name" value="ACDC"/>
    <property type="match status" value="1"/>
</dbReference>
<dbReference type="AlphaFoldDB" id="A0A2C6L810"/>
<evidence type="ECO:0000259" key="2">
    <source>
        <dbReference type="Pfam" id="PF14733"/>
    </source>
</evidence>
<feature type="region of interest" description="Disordered" evidence="1">
    <location>
        <begin position="360"/>
        <end position="599"/>
    </location>
</feature>
<reference evidence="3 4" key="1">
    <citation type="journal article" date="2017" name="Int. J. Parasitol.">
        <title>The genome of the protozoan parasite Cystoisospora suis and a reverse vaccinology approach to identify vaccine candidates.</title>
        <authorList>
            <person name="Palmieri N."/>
            <person name="Shrestha A."/>
            <person name="Ruttkowski B."/>
            <person name="Beck T."/>
            <person name="Vogl C."/>
            <person name="Tomley F."/>
            <person name="Blake D.P."/>
            <person name="Joachim A."/>
        </authorList>
    </citation>
    <scope>NUCLEOTIDE SEQUENCE [LARGE SCALE GENOMIC DNA]</scope>
    <source>
        <strain evidence="3 4">Wien I</strain>
    </source>
</reference>
<feature type="compositionally biased region" description="Acidic residues" evidence="1">
    <location>
        <begin position="586"/>
        <end position="599"/>
    </location>
</feature>
<feature type="compositionally biased region" description="Basic and acidic residues" evidence="1">
    <location>
        <begin position="532"/>
        <end position="585"/>
    </location>
</feature>
<feature type="region of interest" description="Disordered" evidence="1">
    <location>
        <begin position="696"/>
        <end position="716"/>
    </location>
</feature>